<dbReference type="EMBL" id="CP068393">
    <property type="protein sequence ID" value="QUC66242.1"/>
    <property type="molecule type" value="Genomic_DNA"/>
</dbReference>
<sequence length="352" mass="39344">MKRIIAILALMLWLPGIAAGEGEYFTIREIRQQAEGMINSNSSERSIEIETSKGRNTVVLEIPEVNQVPVIKATTPSSGMVPSLPENSIVEERKLSGCLYGWTIQKQRNELYGITDYSITQIGEYGVDVQANGSPLTMTEAIEFAEKALNSNSNWIFRLHRAITRSWWYKGKNASELPDRNGFYSLSFDQILRGIPYYDHIQHSFTSAGSYDRRGGIPHGGCTFNIFSPECYACNLDVCVEADVLAEDVPLCSLATVIEALKASCNSEINLEKRTPARLRFVYVAMNNPEDRTGDTILIPTWILENDDGPNEITYAIALVNAQTGQLIDTDAEDLDKGRRCDAVWITWDDVK</sequence>
<protein>
    <submittedName>
        <fullName evidence="1">Uncharacterized protein</fullName>
    </submittedName>
</protein>
<evidence type="ECO:0000313" key="1">
    <source>
        <dbReference type="EMBL" id="QUC66242.1"/>
    </source>
</evidence>
<gene>
    <name evidence="1" type="ORF">JYE49_10220</name>
</gene>
<evidence type="ECO:0000313" key="2">
    <source>
        <dbReference type="Proteomes" id="UP000682782"/>
    </source>
</evidence>
<dbReference type="Proteomes" id="UP000682782">
    <property type="component" value="Chromosome"/>
</dbReference>
<keyword evidence="2" id="KW-1185">Reference proteome</keyword>
<proteinExistence type="predicted"/>
<organism evidence="1 2">
    <name type="scientific">Aristaeella hokkaidonensis</name>
    <dbReference type="NCBI Taxonomy" id="3046382"/>
    <lineage>
        <taxon>Bacteria</taxon>
        <taxon>Bacillati</taxon>
        <taxon>Bacillota</taxon>
        <taxon>Clostridia</taxon>
        <taxon>Eubacteriales</taxon>
        <taxon>Aristaeellaceae</taxon>
        <taxon>Aristaeella</taxon>
    </lineage>
</organism>
<reference evidence="1" key="1">
    <citation type="submission" date="2021-01" db="EMBL/GenBank/DDBJ databases">
        <title>Complete genome sequence of Clostridiales bacterium R-7.</title>
        <authorList>
            <person name="Mahoney-Kurpe S.C."/>
            <person name="Palevich N."/>
            <person name="Koike S."/>
            <person name="Moon C.D."/>
            <person name="Attwood G.T."/>
        </authorList>
    </citation>
    <scope>NUCLEOTIDE SEQUENCE</scope>
    <source>
        <strain evidence="1">R-7</strain>
    </source>
</reference>
<name>A0AC61MVH3_9FIRM</name>
<accession>A0AC61MVH3</accession>